<dbReference type="EMBL" id="AP013058">
    <property type="protein sequence ID" value="BAN23424.1"/>
    <property type="molecule type" value="Genomic_DNA"/>
</dbReference>
<proteinExistence type="predicted"/>
<evidence type="ECO:0000313" key="2">
    <source>
        <dbReference type="Proteomes" id="UP000013966"/>
    </source>
</evidence>
<sequence length="38" mass="4429">MRRGQGEEFHISSLEKRIKDGRCNHCVGLRRQICLSSQ</sequence>
<keyword evidence="2" id="KW-1185">Reference proteome</keyword>
<reference evidence="1 2" key="1">
    <citation type="journal article" date="2013" name="Genome Announc.">
        <title>Complete Genome Sequence of Burkholderia sp. Strain RPE64, Bacterial Symbiont of the Bean Bug Riptortus pedestris.</title>
        <authorList>
            <person name="Shibata T.F."/>
            <person name="Maeda T."/>
            <person name="Nikoh N."/>
            <person name="Yamaguchi K."/>
            <person name="Oshima K."/>
            <person name="Hattori M."/>
            <person name="Nishiyama T."/>
            <person name="Hasebe M."/>
            <person name="Fukatsu T."/>
            <person name="Kikuchi Y."/>
            <person name="Shigenobu S."/>
        </authorList>
    </citation>
    <scope>NUCLEOTIDE SEQUENCE [LARGE SCALE GENOMIC DNA]</scope>
</reference>
<protein>
    <submittedName>
        <fullName evidence="1">Uncharacterized protein</fullName>
    </submittedName>
</protein>
<evidence type="ECO:0000313" key="1">
    <source>
        <dbReference type="EMBL" id="BAN23424.1"/>
    </source>
</evidence>
<name>R4WHB0_9BURK</name>
<dbReference type="KEGG" id="buo:BRPE64_ACDS16700"/>
<gene>
    <name evidence="1" type="ORF">BRPE64_ACDS16700</name>
</gene>
<dbReference type="AlphaFoldDB" id="R4WHB0"/>
<dbReference type="PATRIC" id="fig|758793.3.peg.1675"/>
<reference evidence="1 2" key="2">
    <citation type="journal article" date="2018" name="Int. J. Syst. Evol. Microbiol.">
        <title>Burkholderia insecticola sp. nov., a gut symbiotic bacterium of the bean bug Riptortus pedestris.</title>
        <authorList>
            <person name="Takeshita K."/>
            <person name="Tamaki H."/>
            <person name="Ohbayashi T."/>
            <person name="Meng X.-Y."/>
            <person name="Sone T."/>
            <person name="Mitani Y."/>
            <person name="Peeters C."/>
            <person name="Kikuchi Y."/>
            <person name="Vandamme P."/>
        </authorList>
    </citation>
    <scope>NUCLEOTIDE SEQUENCE [LARGE SCALE GENOMIC DNA]</scope>
    <source>
        <strain evidence="1">RPE64</strain>
    </source>
</reference>
<dbReference type="Proteomes" id="UP000013966">
    <property type="component" value="Chromosome 1"/>
</dbReference>
<accession>R4WHB0</accession>
<dbReference type="HOGENOM" id="CLU_3325505_0_0_4"/>
<organism evidence="1 2">
    <name type="scientific">Caballeronia insecticola</name>
    <dbReference type="NCBI Taxonomy" id="758793"/>
    <lineage>
        <taxon>Bacteria</taxon>
        <taxon>Pseudomonadati</taxon>
        <taxon>Pseudomonadota</taxon>
        <taxon>Betaproteobacteria</taxon>
        <taxon>Burkholderiales</taxon>
        <taxon>Burkholderiaceae</taxon>
        <taxon>Caballeronia</taxon>
    </lineage>
</organism>